<evidence type="ECO:0000313" key="2">
    <source>
        <dbReference type="EMBL" id="WIM97257.1"/>
    </source>
</evidence>
<organism evidence="2 3">
    <name type="scientific">Actinoplanes oblitus</name>
    <dbReference type="NCBI Taxonomy" id="3040509"/>
    <lineage>
        <taxon>Bacteria</taxon>
        <taxon>Bacillati</taxon>
        <taxon>Actinomycetota</taxon>
        <taxon>Actinomycetes</taxon>
        <taxon>Micromonosporales</taxon>
        <taxon>Micromonosporaceae</taxon>
        <taxon>Actinoplanes</taxon>
    </lineage>
</organism>
<feature type="signal peptide" evidence="1">
    <location>
        <begin position="1"/>
        <end position="31"/>
    </location>
</feature>
<evidence type="ECO:0000256" key="1">
    <source>
        <dbReference type="SAM" id="SignalP"/>
    </source>
</evidence>
<keyword evidence="1" id="KW-0732">Signal</keyword>
<evidence type="ECO:0000313" key="3">
    <source>
        <dbReference type="Proteomes" id="UP001240150"/>
    </source>
</evidence>
<proteinExistence type="predicted"/>
<sequence>MQRTRRLASMAVVASLAIAGLSACRSDPAVAAYIGDSTISERQVERVWDEARKAFDAETGKQVAAAQAAVDDAKRKVAAGQGTEADVQAADEALAQIPRTLPITRTDVVSALLSRKLFDQVAQRHSVTLPAELAYDRAGAAVGLPASTEYVRLYTQNAVLQYLVSQSITGAATLSDKDLKDVFRRAGEKQAIQPGTTFESFRDGLNPQLAEELKTGVALRDELTSAAEPLHITINPRYRPMEIVTYAYPRQNAPALDLVGAALDDQATLPVLDVS</sequence>
<accession>A0ABY8WK66</accession>
<feature type="chain" id="PRO_5046762661" evidence="1">
    <location>
        <begin position="32"/>
        <end position="275"/>
    </location>
</feature>
<dbReference type="PROSITE" id="PS51257">
    <property type="entry name" value="PROKAR_LIPOPROTEIN"/>
    <property type="match status" value="1"/>
</dbReference>
<dbReference type="RefSeq" id="WP_284918636.1">
    <property type="nucleotide sequence ID" value="NZ_CP126980.1"/>
</dbReference>
<reference evidence="2 3" key="1">
    <citation type="submission" date="2023-06" db="EMBL/GenBank/DDBJ databases">
        <authorList>
            <person name="Yushchuk O."/>
            <person name="Binda E."/>
            <person name="Ruckert-Reed C."/>
            <person name="Fedorenko V."/>
            <person name="Kalinowski J."/>
            <person name="Marinelli F."/>
        </authorList>
    </citation>
    <scope>NUCLEOTIDE SEQUENCE [LARGE SCALE GENOMIC DNA]</scope>
    <source>
        <strain evidence="2 3">NRRL 3884</strain>
    </source>
</reference>
<gene>
    <name evidence="2" type="ORF">ACTOB_000763</name>
</gene>
<keyword evidence="3" id="KW-1185">Reference proteome</keyword>
<protein>
    <submittedName>
        <fullName evidence="2">Uncharacterized protein</fullName>
    </submittedName>
</protein>
<name>A0ABY8WK66_9ACTN</name>
<dbReference type="EMBL" id="CP126980">
    <property type="protein sequence ID" value="WIM97257.1"/>
    <property type="molecule type" value="Genomic_DNA"/>
</dbReference>
<dbReference type="Proteomes" id="UP001240150">
    <property type="component" value="Chromosome"/>
</dbReference>